<evidence type="ECO:0000256" key="3">
    <source>
        <dbReference type="ARBA" id="ARBA00022475"/>
    </source>
</evidence>
<evidence type="ECO:0000313" key="7">
    <source>
        <dbReference type="Proteomes" id="UP000198846"/>
    </source>
</evidence>
<dbReference type="Gene3D" id="2.120.10.30">
    <property type="entry name" value="TolB, C-terminal domain"/>
    <property type="match status" value="1"/>
</dbReference>
<evidence type="ECO:0000256" key="1">
    <source>
        <dbReference type="ARBA" id="ARBA00004236"/>
    </source>
</evidence>
<dbReference type="GO" id="GO:0005886">
    <property type="term" value="C:plasma membrane"/>
    <property type="evidence" value="ECO:0007669"/>
    <property type="project" value="UniProtKB-SubCell"/>
</dbReference>
<keyword evidence="5" id="KW-1133">Transmembrane helix</keyword>
<dbReference type="OrthoDB" id="5292493at2"/>
<evidence type="ECO:0000256" key="5">
    <source>
        <dbReference type="SAM" id="Phobius"/>
    </source>
</evidence>
<keyword evidence="5" id="KW-0812">Transmembrane</keyword>
<dbReference type="Pfam" id="PF06977">
    <property type="entry name" value="SdiA-regulated"/>
    <property type="match status" value="1"/>
</dbReference>
<dbReference type="SUPFAM" id="SSF50969">
    <property type="entry name" value="YVTN repeat-like/Quinoprotein amine dehydrogenase"/>
    <property type="match status" value="1"/>
</dbReference>
<dbReference type="InterPro" id="IPR009722">
    <property type="entry name" value="YjiK/CarP"/>
</dbReference>
<dbReference type="STRING" id="283786.SAMN04487990_11750"/>
<name>A0A1H4C1J3_BIZPA</name>
<proteinExistence type="inferred from homology"/>
<feature type="transmembrane region" description="Helical" evidence="5">
    <location>
        <begin position="6"/>
        <end position="23"/>
    </location>
</feature>
<keyword evidence="4 5" id="KW-0472">Membrane</keyword>
<dbReference type="RefSeq" id="WP_092135713.1">
    <property type="nucleotide sequence ID" value="NZ_FNQK01000017.1"/>
</dbReference>
<accession>A0A1H4C1J3</accession>
<evidence type="ECO:0000313" key="6">
    <source>
        <dbReference type="EMBL" id="SEA54197.1"/>
    </source>
</evidence>
<dbReference type="InterPro" id="IPR011044">
    <property type="entry name" value="Quino_amine_DH_bsu"/>
</dbReference>
<evidence type="ECO:0000256" key="4">
    <source>
        <dbReference type="ARBA" id="ARBA00023136"/>
    </source>
</evidence>
<comment type="subcellular location">
    <subcellularLocation>
        <location evidence="1">Cell membrane</location>
    </subcellularLocation>
</comment>
<dbReference type="Proteomes" id="UP000198846">
    <property type="component" value="Unassembled WGS sequence"/>
</dbReference>
<sequence>MKTSSYIFVTLISVVIIGIGIAFNPKPTQIPQATPTTKTNKTPNTATQANYTIINTWELPSELDEISGLSWIAPNTFACVQDEDGVLYIYNTTSKSITNSIEFAGSGDYEGLTIVNKDTYIMRSDGTLYEVLDYASPNKKIKVFETGFSSKHNMETLTYNPDTKQLVTAPKDVDLEDQEFKTLYTIDLETKQLTDSPLLKIDMNDEAFDDFSKKKARKTFNPSDVAIHPITKDIYVLEGKNPKLVIFNTKGVVKKVIPFDENQFPQPEGITFSPEGTLYISNEAYKGSATLLEVTIH</sequence>
<dbReference type="AlphaFoldDB" id="A0A1H4C1J3"/>
<protein>
    <submittedName>
        <fullName evidence="6">Uncharacterized protein YjiK</fullName>
    </submittedName>
</protein>
<organism evidence="6 7">
    <name type="scientific">Bizionia paragorgiae</name>
    <dbReference type="NCBI Taxonomy" id="283786"/>
    <lineage>
        <taxon>Bacteria</taxon>
        <taxon>Pseudomonadati</taxon>
        <taxon>Bacteroidota</taxon>
        <taxon>Flavobacteriia</taxon>
        <taxon>Flavobacteriales</taxon>
        <taxon>Flavobacteriaceae</taxon>
        <taxon>Bizionia</taxon>
    </lineage>
</organism>
<evidence type="ECO:0000256" key="2">
    <source>
        <dbReference type="ARBA" id="ARBA00009852"/>
    </source>
</evidence>
<dbReference type="EMBL" id="FNQK01000017">
    <property type="protein sequence ID" value="SEA54197.1"/>
    <property type="molecule type" value="Genomic_DNA"/>
</dbReference>
<dbReference type="InterPro" id="IPR011042">
    <property type="entry name" value="6-blade_b-propeller_TolB-like"/>
</dbReference>
<comment type="similarity">
    <text evidence="2">Belongs to the YjiK family.</text>
</comment>
<keyword evidence="3" id="KW-1003">Cell membrane</keyword>
<gene>
    <name evidence="6" type="ORF">SAMN04487990_11750</name>
</gene>
<reference evidence="7" key="1">
    <citation type="submission" date="2016-10" db="EMBL/GenBank/DDBJ databases">
        <authorList>
            <person name="Varghese N."/>
            <person name="Submissions S."/>
        </authorList>
    </citation>
    <scope>NUCLEOTIDE SEQUENCE [LARGE SCALE GENOMIC DNA]</scope>
    <source>
        <strain evidence="7">DSM 23842</strain>
    </source>
</reference>
<keyword evidence="7" id="KW-1185">Reference proteome</keyword>